<dbReference type="Proteomes" id="UP000319894">
    <property type="component" value="Unassembled WGS sequence"/>
</dbReference>
<proteinExistence type="predicted"/>
<dbReference type="OrthoDB" id="350437at2157"/>
<protein>
    <submittedName>
        <fullName evidence="2">Aminoglycoside phosphotransferase</fullName>
    </submittedName>
</protein>
<sequence length="361" mass="40243">MDDSHIPDETLTDMVHHLRPAWRVRGLERVEEGVNSTAVVEADTLKGRRRVVLKPSTSDHPLTDARARAEPQLLSRFDRESDVPVPAVLGSCAEREGVPTPYFLMEYVEGVTHDHARAPELPRSVRETVFREAGRNLAALQDLGPLSAVGDLVGRDGGVSVLDTPDSPSYDAFHDWLLDAYEEALDLLENGGYFPELTEDPTRFADLVPELRAYLRATVPDLPPPAPPTYCHKDYRYGNLVVEPDTGETRAVLDWANLMSAPPAFNLAIAESKLLKPDLNGDADAAAGRAGEFRRALWDGYAARRDGWTFDGATRERIRLYRLAFRLDQMACLPLFADIDPTLDDRDARAAEHRAFVEQYI</sequence>
<name>A0A554N921_9EURY</name>
<dbReference type="GO" id="GO:0016740">
    <property type="term" value="F:transferase activity"/>
    <property type="evidence" value="ECO:0007669"/>
    <property type="project" value="UniProtKB-KW"/>
</dbReference>
<dbReference type="SUPFAM" id="SSF56112">
    <property type="entry name" value="Protein kinase-like (PK-like)"/>
    <property type="match status" value="1"/>
</dbReference>
<evidence type="ECO:0000259" key="1">
    <source>
        <dbReference type="Pfam" id="PF01636"/>
    </source>
</evidence>
<dbReference type="Gene3D" id="3.90.1200.10">
    <property type="match status" value="1"/>
</dbReference>
<organism evidence="2 3">
    <name type="scientific">Haloglomus irregulare</name>
    <dbReference type="NCBI Taxonomy" id="2234134"/>
    <lineage>
        <taxon>Archaea</taxon>
        <taxon>Methanobacteriati</taxon>
        <taxon>Methanobacteriota</taxon>
        <taxon>Stenosarchaea group</taxon>
        <taxon>Halobacteria</taxon>
        <taxon>Halobacteriales</taxon>
        <taxon>Natronomonadaceae</taxon>
        <taxon>Haloglomus</taxon>
    </lineage>
</organism>
<dbReference type="Pfam" id="PF01636">
    <property type="entry name" value="APH"/>
    <property type="match status" value="1"/>
</dbReference>
<keyword evidence="3" id="KW-1185">Reference proteome</keyword>
<dbReference type="AlphaFoldDB" id="A0A554N921"/>
<feature type="domain" description="Aminoglycoside phosphotransferase" evidence="1">
    <location>
        <begin position="36"/>
        <end position="296"/>
    </location>
</feature>
<dbReference type="InterPro" id="IPR051678">
    <property type="entry name" value="AGP_Transferase"/>
</dbReference>
<dbReference type="EMBL" id="QMDX01000005">
    <property type="protein sequence ID" value="TSD13862.1"/>
    <property type="molecule type" value="Genomic_DNA"/>
</dbReference>
<dbReference type="InParanoid" id="A0A554N921"/>
<dbReference type="InterPro" id="IPR002575">
    <property type="entry name" value="Aminoglycoside_PTrfase"/>
</dbReference>
<comment type="caution">
    <text evidence="2">The sequence shown here is derived from an EMBL/GenBank/DDBJ whole genome shotgun (WGS) entry which is preliminary data.</text>
</comment>
<dbReference type="InterPro" id="IPR011009">
    <property type="entry name" value="Kinase-like_dom_sf"/>
</dbReference>
<accession>A0A554N921</accession>
<evidence type="ECO:0000313" key="2">
    <source>
        <dbReference type="EMBL" id="TSD13862.1"/>
    </source>
</evidence>
<evidence type="ECO:0000313" key="3">
    <source>
        <dbReference type="Proteomes" id="UP000319894"/>
    </source>
</evidence>
<gene>
    <name evidence="2" type="ORF">DP107_09420</name>
</gene>
<reference evidence="2 3" key="1">
    <citation type="submission" date="2018-06" db="EMBL/GenBank/DDBJ databases">
        <title>Natronomonas sp. F16-60 a new haloarchaeon isolated from a solar saltern of Isla Cristina, Huelva, Spain.</title>
        <authorList>
            <person name="Duran-Viseras A."/>
            <person name="Sanchez-Porro C."/>
            <person name="Ventosa A."/>
        </authorList>
    </citation>
    <scope>NUCLEOTIDE SEQUENCE [LARGE SCALE GENOMIC DNA]</scope>
    <source>
        <strain evidence="2 3">F16-60</strain>
    </source>
</reference>
<dbReference type="RefSeq" id="WP_144261911.1">
    <property type="nucleotide sequence ID" value="NZ_QMDX01000005.1"/>
</dbReference>
<dbReference type="Gene3D" id="3.30.200.20">
    <property type="entry name" value="Phosphorylase Kinase, domain 1"/>
    <property type="match status" value="1"/>
</dbReference>
<keyword evidence="2" id="KW-0808">Transferase</keyword>
<dbReference type="PANTHER" id="PTHR21310">
    <property type="entry name" value="AMINOGLYCOSIDE PHOSPHOTRANSFERASE-RELATED-RELATED"/>
    <property type="match status" value="1"/>
</dbReference>